<evidence type="ECO:0000313" key="3">
    <source>
        <dbReference type="EMBL" id="SVD53396.1"/>
    </source>
</evidence>
<dbReference type="PANTHER" id="PTHR35889">
    <property type="entry name" value="CYCLOINULO-OLIGOSACCHARIDE FRUCTANOTRANSFERASE-RELATED"/>
    <property type="match status" value="1"/>
</dbReference>
<proteinExistence type="predicted"/>
<dbReference type="PANTHER" id="PTHR35889:SF3">
    <property type="entry name" value="F-BOX DOMAIN-CONTAINING PROTEIN"/>
    <property type="match status" value="1"/>
</dbReference>
<protein>
    <recommendedName>
        <fullName evidence="2">Cytochrome C Planctomycete-type domain-containing protein</fullName>
    </recommendedName>
</protein>
<evidence type="ECO:0000256" key="1">
    <source>
        <dbReference type="SAM" id="MobiDB-lite"/>
    </source>
</evidence>
<feature type="region of interest" description="Disordered" evidence="1">
    <location>
        <begin position="127"/>
        <end position="163"/>
    </location>
</feature>
<accession>A0A382W3I6</accession>
<dbReference type="AlphaFoldDB" id="A0A382W3I6"/>
<reference evidence="3" key="1">
    <citation type="submission" date="2018-05" db="EMBL/GenBank/DDBJ databases">
        <authorList>
            <person name="Lanie J.A."/>
            <person name="Ng W.-L."/>
            <person name="Kazmierczak K.M."/>
            <person name="Andrzejewski T.M."/>
            <person name="Davidsen T.M."/>
            <person name="Wayne K.J."/>
            <person name="Tettelin H."/>
            <person name="Glass J.I."/>
            <person name="Rusch D."/>
            <person name="Podicherti R."/>
            <person name="Tsui H.-C.T."/>
            <person name="Winkler M.E."/>
        </authorList>
    </citation>
    <scope>NUCLEOTIDE SEQUENCE</scope>
</reference>
<feature type="non-terminal residue" evidence="3">
    <location>
        <position position="163"/>
    </location>
</feature>
<name>A0A382W3I6_9ZZZZ</name>
<dbReference type="Pfam" id="PF07635">
    <property type="entry name" value="PSCyt1"/>
    <property type="match status" value="1"/>
</dbReference>
<dbReference type="EMBL" id="UINC01156783">
    <property type="protein sequence ID" value="SVD53396.1"/>
    <property type="molecule type" value="Genomic_DNA"/>
</dbReference>
<organism evidence="3">
    <name type="scientific">marine metagenome</name>
    <dbReference type="NCBI Taxonomy" id="408172"/>
    <lineage>
        <taxon>unclassified sequences</taxon>
        <taxon>metagenomes</taxon>
        <taxon>ecological metagenomes</taxon>
    </lineage>
</organism>
<evidence type="ECO:0000259" key="2">
    <source>
        <dbReference type="Pfam" id="PF07635"/>
    </source>
</evidence>
<feature type="compositionally biased region" description="Basic and acidic residues" evidence="1">
    <location>
        <begin position="139"/>
        <end position="154"/>
    </location>
</feature>
<gene>
    <name evidence="3" type="ORF">METZ01_LOCUS406250</name>
</gene>
<sequence length="163" mass="18175">MKPFMHLFSLLAGLGILTVVRGAVAAEPSAEGLAFFEKKIRPVLVEKCYKCHSANSEKLRGELRLDTRVGIRKGGESGHAVVPKDLEESLLIEAIRYGDEDTAMPPKEKLPATVVADFEKWIMMGAPDPRENNAAIEKPNWEKSRDHWSFKEPKQPGVPKVKQ</sequence>
<feature type="domain" description="Cytochrome C Planctomycete-type" evidence="2">
    <location>
        <begin position="48"/>
        <end position="108"/>
    </location>
</feature>
<dbReference type="InterPro" id="IPR011429">
    <property type="entry name" value="Cyt_c_Planctomycete-type"/>
</dbReference>